<accession>A0ABT9MP30</accession>
<comment type="caution">
    <text evidence="1">The sequence shown here is derived from an EMBL/GenBank/DDBJ whole genome shotgun (WGS) entry which is preliminary data.</text>
</comment>
<gene>
    <name evidence="1" type="ORF">J2S43_001656</name>
</gene>
<protein>
    <submittedName>
        <fullName evidence="1">Uncharacterized protein</fullName>
    </submittedName>
</protein>
<keyword evidence="2" id="KW-1185">Reference proteome</keyword>
<organism evidence="1 2">
    <name type="scientific">Catenuloplanes nepalensis</name>
    <dbReference type="NCBI Taxonomy" id="587533"/>
    <lineage>
        <taxon>Bacteria</taxon>
        <taxon>Bacillati</taxon>
        <taxon>Actinomycetota</taxon>
        <taxon>Actinomycetes</taxon>
        <taxon>Micromonosporales</taxon>
        <taxon>Micromonosporaceae</taxon>
        <taxon>Catenuloplanes</taxon>
    </lineage>
</organism>
<name>A0ABT9MP30_9ACTN</name>
<evidence type="ECO:0000313" key="1">
    <source>
        <dbReference type="EMBL" id="MDP9793144.1"/>
    </source>
</evidence>
<sequence length="63" mass="7041">MSGLTPEQQARVRRLLRDELRAAWDDARAAGATEAELAESVERRRRALEAAAVPDEEVQQPRA</sequence>
<dbReference type="EMBL" id="JAUSRA010000001">
    <property type="protein sequence ID" value="MDP9793144.1"/>
    <property type="molecule type" value="Genomic_DNA"/>
</dbReference>
<evidence type="ECO:0000313" key="2">
    <source>
        <dbReference type="Proteomes" id="UP001240984"/>
    </source>
</evidence>
<reference evidence="1 2" key="1">
    <citation type="submission" date="2023-07" db="EMBL/GenBank/DDBJ databases">
        <title>Sequencing the genomes of 1000 actinobacteria strains.</title>
        <authorList>
            <person name="Klenk H.-P."/>
        </authorList>
    </citation>
    <scope>NUCLEOTIDE SEQUENCE [LARGE SCALE GENOMIC DNA]</scope>
    <source>
        <strain evidence="1 2">DSM 44710</strain>
    </source>
</reference>
<dbReference type="Proteomes" id="UP001240984">
    <property type="component" value="Unassembled WGS sequence"/>
</dbReference>
<dbReference type="RefSeq" id="WP_306828118.1">
    <property type="nucleotide sequence ID" value="NZ_JAUSRA010000001.1"/>
</dbReference>
<proteinExistence type="predicted"/>